<protein>
    <submittedName>
        <fullName evidence="1">Uncharacterized protein</fullName>
    </submittedName>
</protein>
<evidence type="ECO:0000313" key="1">
    <source>
        <dbReference type="EMBL" id="APT85610.1"/>
    </source>
</evidence>
<dbReference type="Proteomes" id="UP000185478">
    <property type="component" value="Chromosome"/>
</dbReference>
<dbReference type="EMBL" id="CP009245">
    <property type="protein sequence ID" value="APT85610.1"/>
    <property type="molecule type" value="Genomic_DNA"/>
</dbReference>
<organism evidence="1 2">
    <name type="scientific">Corynebacterium aquilae DSM 44791</name>
    <dbReference type="NCBI Taxonomy" id="1431546"/>
    <lineage>
        <taxon>Bacteria</taxon>
        <taxon>Bacillati</taxon>
        <taxon>Actinomycetota</taxon>
        <taxon>Actinomycetes</taxon>
        <taxon>Mycobacteriales</taxon>
        <taxon>Corynebacteriaceae</taxon>
        <taxon>Corynebacterium</taxon>
    </lineage>
</organism>
<reference evidence="1 2" key="1">
    <citation type="submission" date="2014-08" db="EMBL/GenBank/DDBJ databases">
        <title>Complete genome sequence of Corynebacterium aquilae S-613T(T) (=DSM 44791(T)), isolated from the choana of a healthy golden eagle.</title>
        <authorList>
            <person name="Ruckert C."/>
            <person name="Albersmeier A."/>
            <person name="Winkler A."/>
            <person name="Kalinowski J."/>
        </authorList>
    </citation>
    <scope>NUCLEOTIDE SEQUENCE [LARGE SCALE GENOMIC DNA]</scope>
    <source>
        <strain evidence="1 2">S-613</strain>
    </source>
</reference>
<dbReference type="KEGG" id="caqu:CAQU_11810"/>
<keyword evidence="2" id="KW-1185">Reference proteome</keyword>
<proteinExistence type="predicted"/>
<accession>A0A1L7CIC6</accession>
<name>A0A1L7CIC6_9CORY</name>
<gene>
    <name evidence="1" type="ORF">CAQU_11810</name>
</gene>
<dbReference type="STRING" id="1431546.CAQU_11810"/>
<dbReference type="AlphaFoldDB" id="A0A1L7CIC6"/>
<sequence>MAILGWLRAQAGGLWWGMAEEEKEKRGVGAPGGAILAPHFMGSVGQKSWISHVFPCGMRKILQWAV</sequence>
<evidence type="ECO:0000313" key="2">
    <source>
        <dbReference type="Proteomes" id="UP000185478"/>
    </source>
</evidence>